<organism evidence="3 4">
    <name type="scientific">Eiseniibacteriota bacterium</name>
    <dbReference type="NCBI Taxonomy" id="2212470"/>
    <lineage>
        <taxon>Bacteria</taxon>
        <taxon>Candidatus Eiseniibacteriota</taxon>
    </lineage>
</organism>
<reference evidence="3" key="1">
    <citation type="submission" date="2020-04" db="EMBL/GenBank/DDBJ databases">
        <authorList>
            <person name="Zhang T."/>
        </authorList>
    </citation>
    <scope>NUCLEOTIDE SEQUENCE</scope>
    <source>
        <strain evidence="3">HKST-UBA02</strain>
    </source>
</reference>
<keyword evidence="1" id="KW-0175">Coiled coil</keyword>
<accession>A0A956SBL7</accession>
<sequence>MTESTAQKLDPETEPKFELRVTDDSMRVLLTCDRSLLEGRDLYGRVLAGLQALKVKVIRDRMDLLARAELVLSEGDGGFVDEPVAEGTPAIPSEDARVEWSKDYFNTQYVVDPDTGQIDFTRRVGDPSVEDGELVAVFHDAKPGVPGSDVFGNVTQVAPPKTELPTAGDHVEFDEEAHGLRATRPGRISREENRIHVDNVYEILTDVGGETGSISHKGTVIVHGEIDDSYVLEATEDVEVRGTIHECRITCGGNLAAMGGITSNYKGTIRVEGTCQTRYAIQTNLDCNGQITVEKELYQTATHTFEGVTCPRGRIVGGKTIASKGIEVGEAGSKSGTPTHLVIEADPATRAKIAECRASIDSAQKKLNGLYDRFRQLKSQLDSFGAAGEAALAKTQEDIDAVEEQMLESTTAIQELLEKQKLDKTARILVRDKAYQGVIFRILGHELRIDTQIGGPFVARLDWQKMEVTLQSGTE</sequence>
<dbReference type="Proteomes" id="UP000739538">
    <property type="component" value="Unassembled WGS sequence"/>
</dbReference>
<dbReference type="Pfam" id="PF03961">
    <property type="entry name" value="FapA"/>
    <property type="match status" value="1"/>
</dbReference>
<dbReference type="PANTHER" id="PTHR38032:SF1">
    <property type="entry name" value="RNA-BINDING PROTEIN KHPB N-TERMINAL DOMAIN-CONTAINING PROTEIN"/>
    <property type="match status" value="1"/>
</dbReference>
<feature type="coiled-coil region" evidence="1">
    <location>
        <begin position="360"/>
        <end position="419"/>
    </location>
</feature>
<evidence type="ECO:0000256" key="1">
    <source>
        <dbReference type="SAM" id="Coils"/>
    </source>
</evidence>
<comment type="caution">
    <text evidence="3">The sequence shown here is derived from an EMBL/GenBank/DDBJ whole genome shotgun (WGS) entry which is preliminary data.</text>
</comment>
<dbReference type="AlphaFoldDB" id="A0A956SBL7"/>
<feature type="domain" description="Flagellar Assembly Protein A N-terminal region" evidence="2">
    <location>
        <begin position="17"/>
        <end position="192"/>
    </location>
</feature>
<dbReference type="InterPro" id="IPR005646">
    <property type="entry name" value="FapA"/>
</dbReference>
<dbReference type="InterPro" id="IPR046866">
    <property type="entry name" value="FapA_N"/>
</dbReference>
<name>A0A956SBL7_UNCEI</name>
<evidence type="ECO:0000313" key="3">
    <source>
        <dbReference type="EMBL" id="MCA9754476.1"/>
    </source>
</evidence>
<protein>
    <submittedName>
        <fullName evidence="3">DUF342 domain-containing protein</fullName>
    </submittedName>
</protein>
<dbReference type="Pfam" id="PF20250">
    <property type="entry name" value="FapA_N"/>
    <property type="match status" value="1"/>
</dbReference>
<dbReference type="PANTHER" id="PTHR38032">
    <property type="entry name" value="POLYMERASE-RELATED"/>
    <property type="match status" value="1"/>
</dbReference>
<dbReference type="InterPro" id="IPR046865">
    <property type="entry name" value="FapA_b_solenoid"/>
</dbReference>
<proteinExistence type="predicted"/>
<evidence type="ECO:0000313" key="4">
    <source>
        <dbReference type="Proteomes" id="UP000739538"/>
    </source>
</evidence>
<dbReference type="EMBL" id="JAGQHS010000004">
    <property type="protein sequence ID" value="MCA9754476.1"/>
    <property type="molecule type" value="Genomic_DNA"/>
</dbReference>
<reference evidence="3" key="2">
    <citation type="journal article" date="2021" name="Microbiome">
        <title>Successional dynamics and alternative stable states in a saline activated sludge microbial community over 9 years.</title>
        <authorList>
            <person name="Wang Y."/>
            <person name="Ye J."/>
            <person name="Ju F."/>
            <person name="Liu L."/>
            <person name="Boyd J.A."/>
            <person name="Deng Y."/>
            <person name="Parks D.H."/>
            <person name="Jiang X."/>
            <person name="Yin X."/>
            <person name="Woodcroft B.J."/>
            <person name="Tyson G.W."/>
            <person name="Hugenholtz P."/>
            <person name="Polz M.F."/>
            <person name="Zhang T."/>
        </authorList>
    </citation>
    <scope>NUCLEOTIDE SEQUENCE</scope>
    <source>
        <strain evidence="3">HKST-UBA02</strain>
    </source>
</reference>
<gene>
    <name evidence="3" type="ORF">KDA27_01645</name>
</gene>
<evidence type="ECO:0000259" key="2">
    <source>
        <dbReference type="Pfam" id="PF20250"/>
    </source>
</evidence>